<dbReference type="Proteomes" id="UP000585474">
    <property type="component" value="Unassembled WGS sequence"/>
</dbReference>
<evidence type="ECO:0000313" key="4">
    <source>
        <dbReference type="Proteomes" id="UP000585474"/>
    </source>
</evidence>
<evidence type="ECO:0000259" key="2">
    <source>
        <dbReference type="Pfam" id="PF03732"/>
    </source>
</evidence>
<dbReference type="PANTHER" id="PTHR35046:SF9">
    <property type="entry name" value="RNA-DIRECTED DNA POLYMERASE"/>
    <property type="match status" value="1"/>
</dbReference>
<keyword evidence="4" id="KW-1185">Reference proteome</keyword>
<feature type="compositionally biased region" description="Polar residues" evidence="1">
    <location>
        <begin position="1"/>
        <end position="11"/>
    </location>
</feature>
<dbReference type="OrthoDB" id="1934635at2759"/>
<dbReference type="Pfam" id="PF03732">
    <property type="entry name" value="Retrotrans_gag"/>
    <property type="match status" value="1"/>
</dbReference>
<accession>A0A7J0F9U8</accession>
<dbReference type="AlphaFoldDB" id="A0A7J0F9U8"/>
<feature type="domain" description="Retrotransposon gag" evidence="2">
    <location>
        <begin position="91"/>
        <end position="176"/>
    </location>
</feature>
<name>A0A7J0F9U8_9ERIC</name>
<feature type="region of interest" description="Disordered" evidence="1">
    <location>
        <begin position="1"/>
        <end position="40"/>
    </location>
</feature>
<reference evidence="3 4" key="1">
    <citation type="submission" date="2019-07" db="EMBL/GenBank/DDBJ databases">
        <title>De Novo Assembly of kiwifruit Actinidia rufa.</title>
        <authorList>
            <person name="Sugita-Konishi S."/>
            <person name="Sato K."/>
            <person name="Mori E."/>
            <person name="Abe Y."/>
            <person name="Kisaki G."/>
            <person name="Hamano K."/>
            <person name="Suezawa K."/>
            <person name="Otani M."/>
            <person name="Fukuda T."/>
            <person name="Manabe T."/>
            <person name="Gomi K."/>
            <person name="Tabuchi M."/>
            <person name="Akimitsu K."/>
            <person name="Kataoka I."/>
        </authorList>
    </citation>
    <scope>NUCLEOTIDE SEQUENCE [LARGE SCALE GENOMIC DNA]</scope>
    <source>
        <strain evidence="4">cv. Fuchu</strain>
    </source>
</reference>
<sequence>MVEQLTVSVHQIQRDHHQAGGNGAGPAQPNQTVLERPPNYHRNDPRDPIINVEAPTFDGCFDPKVFTDWVRERWTTSLSGTILSDDRKVRFAKMKLIGRAKLFWQSIEQRRQPPVTDWVEMKEILKEKYLPQSYQGDMLDKWNNLRQGSKPATEYVAQFEEYLMRCNIREDERMTLSRF</sequence>
<dbReference type="EMBL" id="BJWL01000010">
    <property type="protein sequence ID" value="GFY95474.1"/>
    <property type="molecule type" value="Genomic_DNA"/>
</dbReference>
<evidence type="ECO:0000256" key="1">
    <source>
        <dbReference type="SAM" id="MobiDB-lite"/>
    </source>
</evidence>
<organism evidence="3 4">
    <name type="scientific">Actinidia rufa</name>
    <dbReference type="NCBI Taxonomy" id="165716"/>
    <lineage>
        <taxon>Eukaryota</taxon>
        <taxon>Viridiplantae</taxon>
        <taxon>Streptophyta</taxon>
        <taxon>Embryophyta</taxon>
        <taxon>Tracheophyta</taxon>
        <taxon>Spermatophyta</taxon>
        <taxon>Magnoliopsida</taxon>
        <taxon>eudicotyledons</taxon>
        <taxon>Gunneridae</taxon>
        <taxon>Pentapetalae</taxon>
        <taxon>asterids</taxon>
        <taxon>Ericales</taxon>
        <taxon>Actinidiaceae</taxon>
        <taxon>Actinidia</taxon>
    </lineage>
</organism>
<dbReference type="PANTHER" id="PTHR35046">
    <property type="entry name" value="ZINC KNUCKLE (CCHC-TYPE) FAMILY PROTEIN"/>
    <property type="match status" value="1"/>
</dbReference>
<comment type="caution">
    <text evidence="3">The sequence shown here is derived from an EMBL/GenBank/DDBJ whole genome shotgun (WGS) entry which is preliminary data.</text>
</comment>
<dbReference type="InterPro" id="IPR005162">
    <property type="entry name" value="Retrotrans_gag_dom"/>
</dbReference>
<gene>
    <name evidence="3" type="ORF">Acr_10g0008590</name>
</gene>
<protein>
    <recommendedName>
        <fullName evidence="2">Retrotransposon gag domain-containing protein</fullName>
    </recommendedName>
</protein>
<evidence type="ECO:0000313" key="3">
    <source>
        <dbReference type="EMBL" id="GFY95474.1"/>
    </source>
</evidence>
<proteinExistence type="predicted"/>